<evidence type="ECO:0000313" key="2">
    <source>
        <dbReference type="EMBL" id="KKN26491.1"/>
    </source>
</evidence>
<feature type="region of interest" description="Disordered" evidence="1">
    <location>
        <begin position="121"/>
        <end position="145"/>
    </location>
</feature>
<gene>
    <name evidence="2" type="ORF">LCGC14_0874070</name>
</gene>
<feature type="region of interest" description="Disordered" evidence="1">
    <location>
        <begin position="1"/>
        <end position="22"/>
    </location>
</feature>
<organism evidence="2">
    <name type="scientific">marine sediment metagenome</name>
    <dbReference type="NCBI Taxonomy" id="412755"/>
    <lineage>
        <taxon>unclassified sequences</taxon>
        <taxon>metagenomes</taxon>
        <taxon>ecological metagenomes</taxon>
    </lineage>
</organism>
<protein>
    <submittedName>
        <fullName evidence="2">Uncharacterized protein</fullName>
    </submittedName>
</protein>
<accession>A0A0F9RNF8</accession>
<name>A0A0F9RNF8_9ZZZZ</name>
<evidence type="ECO:0000256" key="1">
    <source>
        <dbReference type="SAM" id="MobiDB-lite"/>
    </source>
</evidence>
<feature type="compositionally biased region" description="Acidic residues" evidence="1">
    <location>
        <begin position="133"/>
        <end position="145"/>
    </location>
</feature>
<dbReference type="AlphaFoldDB" id="A0A0F9RNF8"/>
<feature type="compositionally biased region" description="Pro residues" evidence="1">
    <location>
        <begin position="10"/>
        <end position="19"/>
    </location>
</feature>
<comment type="caution">
    <text evidence="2">The sequence shown here is derived from an EMBL/GenBank/DDBJ whole genome shotgun (WGS) entry which is preliminary data.</text>
</comment>
<dbReference type="EMBL" id="LAZR01002714">
    <property type="protein sequence ID" value="KKN26491.1"/>
    <property type="molecule type" value="Genomic_DNA"/>
</dbReference>
<reference evidence="2" key="1">
    <citation type="journal article" date="2015" name="Nature">
        <title>Complex archaea that bridge the gap between prokaryotes and eukaryotes.</title>
        <authorList>
            <person name="Spang A."/>
            <person name="Saw J.H."/>
            <person name="Jorgensen S.L."/>
            <person name="Zaremba-Niedzwiedzka K."/>
            <person name="Martijn J."/>
            <person name="Lind A.E."/>
            <person name="van Eijk R."/>
            <person name="Schleper C."/>
            <person name="Guy L."/>
            <person name="Ettema T.J."/>
        </authorList>
    </citation>
    <scope>NUCLEOTIDE SEQUENCE</scope>
</reference>
<sequence length="145" mass="15411">MSNGIITPPGMGPATPPQPAAQMNIKPGELDDVVCEECGNFTFTAVVLMKRMPSLISPTGKEAFIPMQVYACNSCGHVNERFIQGMGGWFKSDGEKKDEGTPVEQEANDANVIEGSKLDGMHAVLPTPPELPGDFDGDDEGDNGE</sequence>
<proteinExistence type="predicted"/>